<evidence type="ECO:0000313" key="3">
    <source>
        <dbReference type="EMBL" id="MFC5061597.1"/>
    </source>
</evidence>
<evidence type="ECO:0000256" key="1">
    <source>
        <dbReference type="ARBA" id="ARBA00022679"/>
    </source>
</evidence>
<dbReference type="EMBL" id="JBHSIV010000004">
    <property type="protein sequence ID" value="MFC5061597.1"/>
    <property type="molecule type" value="Genomic_DNA"/>
</dbReference>
<proteinExistence type="predicted"/>
<dbReference type="Proteomes" id="UP001595947">
    <property type="component" value="Unassembled WGS sequence"/>
</dbReference>
<reference evidence="4" key="1">
    <citation type="journal article" date="2019" name="Int. J. Syst. Evol. Microbiol.">
        <title>The Global Catalogue of Microorganisms (GCM) 10K type strain sequencing project: providing services to taxonomists for standard genome sequencing and annotation.</title>
        <authorList>
            <consortium name="The Broad Institute Genomics Platform"/>
            <consortium name="The Broad Institute Genome Sequencing Center for Infectious Disease"/>
            <person name="Wu L."/>
            <person name="Ma J."/>
        </authorList>
    </citation>
    <scope>NUCLEOTIDE SEQUENCE [LARGE SCALE GENOMIC DNA]</scope>
    <source>
        <strain evidence="4">CGMCC 4.7093</strain>
    </source>
</reference>
<dbReference type="Pfam" id="PF00534">
    <property type="entry name" value="Glycos_transf_1"/>
    <property type="match status" value="1"/>
</dbReference>
<dbReference type="Gene3D" id="3.40.50.2000">
    <property type="entry name" value="Glycogen Phosphorylase B"/>
    <property type="match status" value="1"/>
</dbReference>
<sequence length="370" mass="41330">MSGQRHEGVDVDFSLAMHNRTGKYVIGRSLIDCDDLPVVRVLYWWSSRVPRGLVRRIFGRLQLWHIKSKTGTASGHERLAALIPRRRNMRPLLHLDPLTVATVRLRSDDIVVCHDIGPLTHPDLFEKDVGAMYRSIYDEIAQVGPHLVFVSRDVRDRFQQAYPEGRAASRRVIYPAIESKKVPHDGGVAPPSVGSRFLLTVGSIGARKNQRRCIEAYAYSSLPSQNVQYVICGGPEPGFEEVAAAADSVDGVVMLPHVPDGELDWLYSNAQGFVLVSRLEGFGMPVAEAIEYGLVPLVTRHSVLEEVAGADAFTADAEDVSDIQRGMEKLAALTVEERQMRSLGLRTYGQRFRKEEVLRQWRNAFSAWTA</sequence>
<dbReference type="PANTHER" id="PTHR46401:SF2">
    <property type="entry name" value="GLYCOSYLTRANSFERASE WBBK-RELATED"/>
    <property type="match status" value="1"/>
</dbReference>
<accession>A0ABV9YIR9</accession>
<gene>
    <name evidence="3" type="ORF">ACFPBZ_05230</name>
</gene>
<feature type="domain" description="Glycosyl transferase family 1" evidence="2">
    <location>
        <begin position="194"/>
        <end position="334"/>
    </location>
</feature>
<organism evidence="3 4">
    <name type="scientific">Actinomycetospora atypica</name>
    <dbReference type="NCBI Taxonomy" id="1290095"/>
    <lineage>
        <taxon>Bacteria</taxon>
        <taxon>Bacillati</taxon>
        <taxon>Actinomycetota</taxon>
        <taxon>Actinomycetes</taxon>
        <taxon>Pseudonocardiales</taxon>
        <taxon>Pseudonocardiaceae</taxon>
        <taxon>Actinomycetospora</taxon>
    </lineage>
</organism>
<keyword evidence="1 3" id="KW-0808">Transferase</keyword>
<evidence type="ECO:0000313" key="4">
    <source>
        <dbReference type="Proteomes" id="UP001595947"/>
    </source>
</evidence>
<comment type="caution">
    <text evidence="3">The sequence shown here is derived from an EMBL/GenBank/DDBJ whole genome shotgun (WGS) entry which is preliminary data.</text>
</comment>
<keyword evidence="3" id="KW-0328">Glycosyltransferase</keyword>
<evidence type="ECO:0000259" key="2">
    <source>
        <dbReference type="Pfam" id="PF00534"/>
    </source>
</evidence>
<dbReference type="PANTHER" id="PTHR46401">
    <property type="entry name" value="GLYCOSYLTRANSFERASE WBBK-RELATED"/>
    <property type="match status" value="1"/>
</dbReference>
<keyword evidence="4" id="KW-1185">Reference proteome</keyword>
<dbReference type="EC" id="2.4.-.-" evidence="3"/>
<name>A0ABV9YIR9_9PSEU</name>
<dbReference type="RefSeq" id="WP_378034948.1">
    <property type="nucleotide sequence ID" value="NZ_JBHSIV010000004.1"/>
</dbReference>
<dbReference type="SUPFAM" id="SSF53756">
    <property type="entry name" value="UDP-Glycosyltransferase/glycogen phosphorylase"/>
    <property type="match status" value="1"/>
</dbReference>
<dbReference type="InterPro" id="IPR001296">
    <property type="entry name" value="Glyco_trans_1"/>
</dbReference>
<protein>
    <submittedName>
        <fullName evidence="3">Glycosyltransferase</fullName>
        <ecNumber evidence="3">2.4.-.-</ecNumber>
    </submittedName>
</protein>
<dbReference type="GO" id="GO:0016757">
    <property type="term" value="F:glycosyltransferase activity"/>
    <property type="evidence" value="ECO:0007669"/>
    <property type="project" value="UniProtKB-KW"/>
</dbReference>